<reference evidence="2 3" key="1">
    <citation type="submission" date="2016-09" db="EMBL/GenBank/DDBJ databases">
        <authorList>
            <person name="Capua I."/>
            <person name="De Benedictis P."/>
            <person name="Joannis T."/>
            <person name="Lombin L.H."/>
            <person name="Cattoli G."/>
        </authorList>
    </citation>
    <scope>NUCLEOTIDE SEQUENCE [LARGE SCALE GENOMIC DNA]</scope>
    <source>
        <strain evidence="2 3">NRS-1</strain>
    </source>
</reference>
<dbReference type="EMBL" id="MKGI01000045">
    <property type="protein sequence ID" value="OEL11212.1"/>
    <property type="molecule type" value="Genomic_DNA"/>
</dbReference>
<feature type="transmembrane region" description="Helical" evidence="1">
    <location>
        <begin position="112"/>
        <end position="139"/>
    </location>
</feature>
<feature type="transmembrane region" description="Helical" evidence="1">
    <location>
        <begin position="12"/>
        <end position="31"/>
    </location>
</feature>
<dbReference type="RefSeq" id="WP_069798594.1">
    <property type="nucleotide sequence ID" value="NZ_CP034157.1"/>
</dbReference>
<sequence length="304" mass="35543">MFRLLSKESNIFSIPVYIFFLFLLIISFNILDFKTLGVFSSIITFCGFALGYFLFNAIGLNYNTHLPLFLYTFFVFALYPGSLDIGIAMSLFTNSFVMVLLTSNQDEVRKNSYLIIGAILAVNFLFLPTTWPMFIFVLIHLISTSDHISLNIFRLFFGNTLVFGTYFGVMYLIGYHDFDESYIPYVEDSFLQDYYPLHLLLPVALYVLYAVMDHFANFNKKSPSSKFKYTFMLMFFFAQLVTVFLYMGKNYEYLLLLVLPNVIILSRALRFLKKYWMKEFGLWIIILTLLLFKLSTYVNIGELI</sequence>
<keyword evidence="1" id="KW-0472">Membrane</keyword>
<evidence type="ECO:0000313" key="3">
    <source>
        <dbReference type="Proteomes" id="UP000095601"/>
    </source>
</evidence>
<evidence type="ECO:0000313" key="2">
    <source>
        <dbReference type="EMBL" id="OEL11212.1"/>
    </source>
</evidence>
<feature type="transmembrane region" description="Helical" evidence="1">
    <location>
        <begin position="281"/>
        <end position="300"/>
    </location>
</feature>
<dbReference type="KEGG" id="cnr:EB819_08920"/>
<gene>
    <name evidence="2" type="ORF">BHF72_2328</name>
</gene>
<feature type="transmembrane region" description="Helical" evidence="1">
    <location>
        <begin position="37"/>
        <end position="56"/>
    </location>
</feature>
<feature type="transmembrane region" description="Helical" evidence="1">
    <location>
        <begin position="194"/>
        <end position="215"/>
    </location>
</feature>
<feature type="transmembrane region" description="Helical" evidence="1">
    <location>
        <begin position="227"/>
        <end position="247"/>
    </location>
</feature>
<organism evidence="2 3">
    <name type="scientific">Cloacibacterium normanense</name>
    <dbReference type="NCBI Taxonomy" id="237258"/>
    <lineage>
        <taxon>Bacteria</taxon>
        <taxon>Pseudomonadati</taxon>
        <taxon>Bacteroidota</taxon>
        <taxon>Flavobacteriia</taxon>
        <taxon>Flavobacteriales</taxon>
        <taxon>Weeksellaceae</taxon>
    </lineage>
</organism>
<keyword evidence="1" id="KW-1133">Transmembrane helix</keyword>
<dbReference type="Pfam" id="PF19992">
    <property type="entry name" value="DUF6427"/>
    <property type="match status" value="1"/>
</dbReference>
<keyword evidence="3" id="KW-1185">Reference proteome</keyword>
<dbReference type="OrthoDB" id="1427695at2"/>
<dbReference type="STRING" id="237258.SAMN04489756_12031"/>
<proteinExistence type="predicted"/>
<keyword evidence="1" id="KW-0812">Transmembrane</keyword>
<evidence type="ECO:0000256" key="1">
    <source>
        <dbReference type="SAM" id="Phobius"/>
    </source>
</evidence>
<protein>
    <submittedName>
        <fullName evidence="2">Putative membrane protein</fullName>
    </submittedName>
</protein>
<feature type="transmembrane region" description="Helical" evidence="1">
    <location>
        <begin position="253"/>
        <end position="269"/>
    </location>
</feature>
<dbReference type="InterPro" id="IPR045625">
    <property type="entry name" value="DUF6427"/>
</dbReference>
<feature type="transmembrane region" description="Helical" evidence="1">
    <location>
        <begin position="151"/>
        <end position="174"/>
    </location>
</feature>
<accession>A0A1E5UEA4</accession>
<dbReference type="Proteomes" id="UP000095601">
    <property type="component" value="Unassembled WGS sequence"/>
</dbReference>
<comment type="caution">
    <text evidence="2">The sequence shown here is derived from an EMBL/GenBank/DDBJ whole genome shotgun (WGS) entry which is preliminary data.</text>
</comment>
<dbReference type="PATRIC" id="fig|237258.4.peg.2488"/>
<feature type="transmembrane region" description="Helical" evidence="1">
    <location>
        <begin position="68"/>
        <end position="92"/>
    </location>
</feature>
<name>A0A1E5UEA4_9FLAO</name>
<dbReference type="AlphaFoldDB" id="A0A1E5UEA4"/>